<dbReference type="AlphaFoldDB" id="A0A8B0SS67"/>
<accession>A0A8B0SS67</accession>
<organism evidence="1">
    <name type="scientific">Klebsiella pneumoniae</name>
    <dbReference type="NCBI Taxonomy" id="573"/>
    <lineage>
        <taxon>Bacteria</taxon>
        <taxon>Pseudomonadati</taxon>
        <taxon>Pseudomonadota</taxon>
        <taxon>Gammaproteobacteria</taxon>
        <taxon>Enterobacterales</taxon>
        <taxon>Enterobacteriaceae</taxon>
        <taxon>Klebsiella/Raoultella group</taxon>
        <taxon>Klebsiella</taxon>
        <taxon>Klebsiella pneumoniae complex</taxon>
    </lineage>
</organism>
<sequence length="43" mass="4750">MLNRLKKSQDKKSDFLQGVASSLFLEALVRLTISPQGLLSSTK</sequence>
<protein>
    <submittedName>
        <fullName evidence="1">Uncharacterized protein</fullName>
    </submittedName>
</protein>
<proteinExistence type="predicted"/>
<geneLocation type="plasmid" evidence="1">
    <name>p17-15-vir-like</name>
</geneLocation>
<keyword evidence="1" id="KW-0614">Plasmid</keyword>
<evidence type="ECO:0000313" key="1">
    <source>
        <dbReference type="EMBL" id="QTX14046.1"/>
    </source>
</evidence>
<reference evidence="1" key="1">
    <citation type="submission" date="2020-01" db="EMBL/GenBank/DDBJ databases">
        <authorList>
            <person name="Qin S."/>
        </authorList>
    </citation>
    <scope>NUCLEOTIDE SEQUENCE</scope>
    <source>
        <strain evidence="1">CVir17-16-YZ6g</strain>
        <plasmid evidence="1">p17-15-vir-like</plasmid>
    </source>
</reference>
<name>A0A8B0SS67_KLEPN</name>
<dbReference type="EMBL" id="MN956836">
    <property type="protein sequence ID" value="QTX14046.1"/>
    <property type="molecule type" value="Genomic_DNA"/>
</dbReference>